<gene>
    <name evidence="1" type="ORF">LCI18_003328</name>
</gene>
<evidence type="ECO:0000313" key="2">
    <source>
        <dbReference type="Proteomes" id="UP000830768"/>
    </source>
</evidence>
<accession>A0ACD3YTT6</accession>
<evidence type="ECO:0000313" key="1">
    <source>
        <dbReference type="EMBL" id="UPK92393.1"/>
    </source>
</evidence>
<name>A0ACD3YTT6_FUSSC</name>
<protein>
    <submittedName>
        <fullName evidence="1">Uncharacterized protein</fullName>
    </submittedName>
</protein>
<dbReference type="EMBL" id="CP090032">
    <property type="protein sequence ID" value="UPK92393.1"/>
    <property type="molecule type" value="Genomic_DNA"/>
</dbReference>
<organism evidence="1 2">
    <name type="scientific">Fusarium solani subsp. cucurbitae</name>
    <name type="common">Neocosmosporum cucurbitae</name>
    <dbReference type="NCBI Taxonomy" id="2747967"/>
    <lineage>
        <taxon>Eukaryota</taxon>
        <taxon>Fungi</taxon>
        <taxon>Dikarya</taxon>
        <taxon>Ascomycota</taxon>
        <taxon>Pezizomycotina</taxon>
        <taxon>Sordariomycetes</taxon>
        <taxon>Hypocreomycetidae</taxon>
        <taxon>Hypocreales</taxon>
        <taxon>Nectriaceae</taxon>
        <taxon>Fusarium</taxon>
        <taxon>Fusarium solani species complex</taxon>
    </lineage>
</organism>
<proteinExistence type="predicted"/>
<keyword evidence="2" id="KW-1185">Reference proteome</keyword>
<reference evidence="1" key="1">
    <citation type="submission" date="2021-11" db="EMBL/GenBank/DDBJ databases">
        <title>Fusarium solani-melongenae Genome sequencing and assembly.</title>
        <authorList>
            <person name="Xie S."/>
            <person name="Huang L."/>
            <person name="Zhang X."/>
        </authorList>
    </citation>
    <scope>NUCLEOTIDE SEQUENCE</scope>
    <source>
        <strain evidence="1">CRI 24-3</strain>
    </source>
</reference>
<dbReference type="Proteomes" id="UP000830768">
    <property type="component" value="Chromosome 3"/>
</dbReference>
<sequence>MHEVFYWSSALTEDIIEILPSYHHREGQFQIVGLLFTYLDGTKACVGQVRLDHLGPTLLRDYSQRLYLGFTGLKEFPFVKEVKLSPTPPDGSHLSWFEVSWGERLEWWFSYRQSRVWQSNRASPETKDS</sequence>